<evidence type="ECO:0000313" key="2">
    <source>
        <dbReference type="Proteomes" id="UP000053268"/>
    </source>
</evidence>
<name>A0A194PDQ0_PAPXU</name>
<dbReference type="EMBL" id="KQ459606">
    <property type="protein sequence ID" value="KPI91476.1"/>
    <property type="molecule type" value="Genomic_DNA"/>
</dbReference>
<proteinExistence type="predicted"/>
<accession>A0A194PDQ0</accession>
<keyword evidence="2" id="KW-1185">Reference proteome</keyword>
<gene>
    <name evidence="1" type="ORF">RR46_14980</name>
</gene>
<dbReference type="Proteomes" id="UP000053268">
    <property type="component" value="Unassembled WGS sequence"/>
</dbReference>
<protein>
    <submittedName>
        <fullName evidence="1">Uncharacterized protein</fullName>
    </submittedName>
</protein>
<dbReference type="AlphaFoldDB" id="A0A194PDQ0"/>
<sequence>MGINLVAGAEQRIAVTTTGACAYPPLPVLSPLRTNKVTLCLPIAAIDEIVGRSAIPTSLARVRLLFATR</sequence>
<evidence type="ECO:0000313" key="1">
    <source>
        <dbReference type="EMBL" id="KPI91476.1"/>
    </source>
</evidence>
<reference evidence="1 2" key="1">
    <citation type="journal article" date="2015" name="Nat. Commun.">
        <title>Outbred genome sequencing and CRISPR/Cas9 gene editing in butterflies.</title>
        <authorList>
            <person name="Li X."/>
            <person name="Fan D."/>
            <person name="Zhang W."/>
            <person name="Liu G."/>
            <person name="Zhang L."/>
            <person name="Zhao L."/>
            <person name="Fang X."/>
            <person name="Chen L."/>
            <person name="Dong Y."/>
            <person name="Chen Y."/>
            <person name="Ding Y."/>
            <person name="Zhao R."/>
            <person name="Feng M."/>
            <person name="Zhu Y."/>
            <person name="Feng Y."/>
            <person name="Jiang X."/>
            <person name="Zhu D."/>
            <person name="Xiang H."/>
            <person name="Feng X."/>
            <person name="Li S."/>
            <person name="Wang J."/>
            <person name="Zhang G."/>
            <person name="Kronforst M.R."/>
            <person name="Wang W."/>
        </authorList>
    </citation>
    <scope>NUCLEOTIDE SEQUENCE [LARGE SCALE GENOMIC DNA]</scope>
    <source>
        <strain evidence="1">Ya'a_city_454_Px</strain>
        <tissue evidence="1">Whole body</tissue>
    </source>
</reference>
<organism evidence="1 2">
    <name type="scientific">Papilio xuthus</name>
    <name type="common">Asian swallowtail butterfly</name>
    <dbReference type="NCBI Taxonomy" id="66420"/>
    <lineage>
        <taxon>Eukaryota</taxon>
        <taxon>Metazoa</taxon>
        <taxon>Ecdysozoa</taxon>
        <taxon>Arthropoda</taxon>
        <taxon>Hexapoda</taxon>
        <taxon>Insecta</taxon>
        <taxon>Pterygota</taxon>
        <taxon>Neoptera</taxon>
        <taxon>Endopterygota</taxon>
        <taxon>Lepidoptera</taxon>
        <taxon>Glossata</taxon>
        <taxon>Ditrysia</taxon>
        <taxon>Papilionoidea</taxon>
        <taxon>Papilionidae</taxon>
        <taxon>Papilioninae</taxon>
        <taxon>Papilio</taxon>
    </lineage>
</organism>